<protein>
    <submittedName>
        <fullName evidence="2">U11/U12 small nuclear ribonucleoprotein 65 kDa protein</fullName>
    </submittedName>
</protein>
<name>A0AAQ3KLB9_9LILI</name>
<evidence type="ECO:0000313" key="2">
    <source>
        <dbReference type="EMBL" id="WOL11118.1"/>
    </source>
</evidence>
<accession>A0AAQ3KLB9</accession>
<dbReference type="AlphaFoldDB" id="A0AAQ3KLB9"/>
<dbReference type="Proteomes" id="UP001327560">
    <property type="component" value="Chromosome 6"/>
</dbReference>
<dbReference type="GO" id="GO:1990904">
    <property type="term" value="C:ribonucleoprotein complex"/>
    <property type="evidence" value="ECO:0007669"/>
    <property type="project" value="UniProtKB-KW"/>
</dbReference>
<dbReference type="EMBL" id="CP136895">
    <property type="protein sequence ID" value="WOL11118.1"/>
    <property type="molecule type" value="Genomic_DNA"/>
</dbReference>
<sequence length="187" mass="20044">MAPTPLPLHSVPEAEDQSDGSAAVATLLVLHLRKAIPHDVIPQLLSHYGASSVRPCAGVRFKDPHDFHPQLVPEFHSVPTNGISYNSSSRELHMDINVNTRPAYGTAKGCQQVVGFSSLHNHCFENSGDGFASNEQNEHSRSILHGIANSTLTTPRNPDGPPPPSGPPPPTTTTNPNLNDVSSKRCI</sequence>
<keyword evidence="2" id="KW-0687">Ribonucleoprotein</keyword>
<feature type="region of interest" description="Disordered" evidence="1">
    <location>
        <begin position="150"/>
        <end position="187"/>
    </location>
</feature>
<evidence type="ECO:0000256" key="1">
    <source>
        <dbReference type="SAM" id="MobiDB-lite"/>
    </source>
</evidence>
<reference evidence="2 3" key="1">
    <citation type="submission" date="2023-10" db="EMBL/GenBank/DDBJ databases">
        <title>Chromosome-scale genome assembly provides insights into flower coloration mechanisms of Canna indica.</title>
        <authorList>
            <person name="Li C."/>
        </authorList>
    </citation>
    <scope>NUCLEOTIDE SEQUENCE [LARGE SCALE GENOMIC DNA]</scope>
    <source>
        <tissue evidence="2">Flower</tissue>
    </source>
</reference>
<keyword evidence="3" id="KW-1185">Reference proteome</keyword>
<proteinExistence type="predicted"/>
<feature type="compositionally biased region" description="Pro residues" evidence="1">
    <location>
        <begin position="158"/>
        <end position="171"/>
    </location>
</feature>
<gene>
    <name evidence="2" type="ORF">Cni_G19879</name>
</gene>
<evidence type="ECO:0000313" key="3">
    <source>
        <dbReference type="Proteomes" id="UP001327560"/>
    </source>
</evidence>
<organism evidence="2 3">
    <name type="scientific">Canna indica</name>
    <name type="common">Indian-shot</name>
    <dbReference type="NCBI Taxonomy" id="4628"/>
    <lineage>
        <taxon>Eukaryota</taxon>
        <taxon>Viridiplantae</taxon>
        <taxon>Streptophyta</taxon>
        <taxon>Embryophyta</taxon>
        <taxon>Tracheophyta</taxon>
        <taxon>Spermatophyta</taxon>
        <taxon>Magnoliopsida</taxon>
        <taxon>Liliopsida</taxon>
        <taxon>Zingiberales</taxon>
        <taxon>Cannaceae</taxon>
        <taxon>Canna</taxon>
    </lineage>
</organism>